<dbReference type="Proteomes" id="UP000001555">
    <property type="component" value="Unassembled WGS sequence"/>
</dbReference>
<name>B7P0J4_IXOSC</name>
<sequence>MKLLSHIMLLGITVSLYASLAIIEARTENAPEYQALQDWSADHDRLGSWLPRNRWTILYDDEIEASAQKRRTPKEAVHALAEEVKRFGSFHVADEAPVAEDGKTAYGLKEKLQNWAKRIVEGAIQPGRR</sequence>
<dbReference type="EnsemblMetazoa" id="ISCW001393-RA">
    <property type="protein sequence ID" value="ISCW001393-PA"/>
    <property type="gene ID" value="ISCW001393"/>
</dbReference>
<evidence type="ECO:0000313" key="3">
    <source>
        <dbReference type="EnsemblMetazoa" id="ISCW001393-PA"/>
    </source>
</evidence>
<dbReference type="PaxDb" id="6945-B7P0J4"/>
<protein>
    <submittedName>
        <fullName evidence="2 3">Uncharacterized protein</fullName>
    </submittedName>
</protein>
<evidence type="ECO:0000256" key="1">
    <source>
        <dbReference type="SAM" id="SignalP"/>
    </source>
</evidence>
<keyword evidence="1" id="KW-0732">Signal</keyword>
<dbReference type="AlphaFoldDB" id="B7P0J4"/>
<dbReference type="VEuPathDB" id="VectorBase:ISCI001393"/>
<dbReference type="EMBL" id="ABJB011114295">
    <property type="status" value="NOT_ANNOTATED_CDS"/>
    <property type="molecule type" value="Genomic_DNA"/>
</dbReference>
<proteinExistence type="predicted"/>
<keyword evidence="4" id="KW-1185">Reference proteome</keyword>
<evidence type="ECO:0000313" key="2">
    <source>
        <dbReference type="EMBL" id="EEC00116.1"/>
    </source>
</evidence>
<reference evidence="3" key="2">
    <citation type="submission" date="2020-05" db="UniProtKB">
        <authorList>
            <consortium name="EnsemblMetazoa"/>
        </authorList>
    </citation>
    <scope>IDENTIFICATION</scope>
    <source>
        <strain evidence="3">wikel</strain>
    </source>
</reference>
<feature type="chain" id="PRO_5014567862" evidence="1">
    <location>
        <begin position="26"/>
        <end position="129"/>
    </location>
</feature>
<gene>
    <name evidence="2" type="ORF">IscW_ISCW001393</name>
</gene>
<evidence type="ECO:0000313" key="4">
    <source>
        <dbReference type="Proteomes" id="UP000001555"/>
    </source>
</evidence>
<dbReference type="HOGENOM" id="CLU_1951134_0_0_1"/>
<feature type="signal peptide" evidence="1">
    <location>
        <begin position="1"/>
        <end position="25"/>
    </location>
</feature>
<dbReference type="InParanoid" id="B7P0J4"/>
<organism>
    <name type="scientific">Ixodes scapularis</name>
    <name type="common">Black-legged tick</name>
    <name type="synonym">Deer tick</name>
    <dbReference type="NCBI Taxonomy" id="6945"/>
    <lineage>
        <taxon>Eukaryota</taxon>
        <taxon>Metazoa</taxon>
        <taxon>Ecdysozoa</taxon>
        <taxon>Arthropoda</taxon>
        <taxon>Chelicerata</taxon>
        <taxon>Arachnida</taxon>
        <taxon>Acari</taxon>
        <taxon>Parasitiformes</taxon>
        <taxon>Ixodida</taxon>
        <taxon>Ixodoidea</taxon>
        <taxon>Ixodidae</taxon>
        <taxon>Ixodinae</taxon>
        <taxon>Ixodes</taxon>
    </lineage>
</organism>
<dbReference type="EMBL" id="DS611898">
    <property type="protein sequence ID" value="EEC00116.1"/>
    <property type="molecule type" value="Genomic_DNA"/>
</dbReference>
<dbReference type="VEuPathDB" id="VectorBase:ISCW001393"/>
<reference evidence="2 4" key="1">
    <citation type="submission" date="2008-03" db="EMBL/GenBank/DDBJ databases">
        <title>Annotation of Ixodes scapularis.</title>
        <authorList>
            <consortium name="Ixodes scapularis Genome Project Consortium"/>
            <person name="Caler E."/>
            <person name="Hannick L.I."/>
            <person name="Bidwell S."/>
            <person name="Joardar V."/>
            <person name="Thiagarajan M."/>
            <person name="Amedeo P."/>
            <person name="Galinsky K.J."/>
            <person name="Schobel S."/>
            <person name="Inman J."/>
            <person name="Hostetler J."/>
            <person name="Miller J."/>
            <person name="Hammond M."/>
            <person name="Megy K."/>
            <person name="Lawson D."/>
            <person name="Kodira C."/>
            <person name="Sutton G."/>
            <person name="Meyer J."/>
            <person name="Hill C.A."/>
            <person name="Birren B."/>
            <person name="Nene V."/>
            <person name="Collins F."/>
            <person name="Alarcon-Chaidez F."/>
            <person name="Wikel S."/>
            <person name="Strausberg R."/>
        </authorList>
    </citation>
    <scope>NUCLEOTIDE SEQUENCE [LARGE SCALE GENOMIC DNA]</scope>
    <source>
        <strain evidence="4">Wikel</strain>
        <strain evidence="2">Wikel colony</strain>
    </source>
</reference>
<accession>B7P0J4</accession>